<reference evidence="1 2" key="1">
    <citation type="submission" date="2019-03" db="EMBL/GenBank/DDBJ databases">
        <title>Genomic Encyclopedia of Type Strains, Phase IV (KMG-IV): sequencing the most valuable type-strain genomes for metagenomic binning, comparative biology and taxonomic classification.</title>
        <authorList>
            <person name="Goeker M."/>
        </authorList>
    </citation>
    <scope>NUCLEOTIDE SEQUENCE [LARGE SCALE GENOMIC DNA]</scope>
    <source>
        <strain evidence="1 2">DSM 101688</strain>
    </source>
</reference>
<name>A0A4R3J6Q9_9PROT</name>
<proteinExistence type="predicted"/>
<comment type="caution">
    <text evidence="1">The sequence shown here is derived from an EMBL/GenBank/DDBJ whole genome shotgun (WGS) entry which is preliminary data.</text>
</comment>
<dbReference type="EMBL" id="SLZW01000010">
    <property type="protein sequence ID" value="TCS60536.1"/>
    <property type="molecule type" value="Genomic_DNA"/>
</dbReference>
<dbReference type="Proteomes" id="UP000295304">
    <property type="component" value="Unassembled WGS sequence"/>
</dbReference>
<organism evidence="1 2">
    <name type="scientific">Varunaivibrio sulfuroxidans</name>
    <dbReference type="NCBI Taxonomy" id="1773489"/>
    <lineage>
        <taxon>Bacteria</taxon>
        <taxon>Pseudomonadati</taxon>
        <taxon>Pseudomonadota</taxon>
        <taxon>Alphaproteobacteria</taxon>
        <taxon>Rhodospirillales</taxon>
        <taxon>Magnetovibrionaceae</taxon>
        <taxon>Varunaivibrio</taxon>
    </lineage>
</organism>
<protein>
    <submittedName>
        <fullName evidence="1">Uncharacterized protein</fullName>
    </submittedName>
</protein>
<gene>
    <name evidence="1" type="ORF">EDD55_11010</name>
</gene>
<evidence type="ECO:0000313" key="1">
    <source>
        <dbReference type="EMBL" id="TCS60536.1"/>
    </source>
</evidence>
<evidence type="ECO:0000313" key="2">
    <source>
        <dbReference type="Proteomes" id="UP000295304"/>
    </source>
</evidence>
<dbReference type="AlphaFoldDB" id="A0A4R3J6Q9"/>
<sequence>MTPRSSSRIPALSLSDPFRPPCPPNSPCLGKFDVARRGGVIHRAVWARAKAALLSIAVLVCAADSALCAQPSLQKWLDAKRVALGLPAMGAVVLSLDRIRALAVSGVRRLGGNDRVRRGDA</sequence>
<keyword evidence="2" id="KW-1185">Reference proteome</keyword>
<accession>A0A4R3J6Q9</accession>